<dbReference type="PROSITE" id="PS50977">
    <property type="entry name" value="HTH_TETR_2"/>
    <property type="match status" value="1"/>
</dbReference>
<dbReference type="PANTHER" id="PTHR30055:SF239">
    <property type="entry name" value="TRANSCRIPTIONAL REGULATORY PROTEIN"/>
    <property type="match status" value="1"/>
</dbReference>
<feature type="DNA-binding region" description="H-T-H motif" evidence="2">
    <location>
        <begin position="27"/>
        <end position="46"/>
    </location>
</feature>
<dbReference type="Proteomes" id="UP000646365">
    <property type="component" value="Unassembled WGS sequence"/>
</dbReference>
<dbReference type="GO" id="GO:0000976">
    <property type="term" value="F:transcription cis-regulatory region binding"/>
    <property type="evidence" value="ECO:0007669"/>
    <property type="project" value="TreeGrafter"/>
</dbReference>
<dbReference type="InterPro" id="IPR001647">
    <property type="entry name" value="HTH_TetR"/>
</dbReference>
<name>A0A8J3E1J4_9PROT</name>
<evidence type="ECO:0000313" key="4">
    <source>
        <dbReference type="EMBL" id="GGF02629.1"/>
    </source>
</evidence>
<dbReference type="InterPro" id="IPR009057">
    <property type="entry name" value="Homeodomain-like_sf"/>
</dbReference>
<dbReference type="Gene3D" id="1.10.357.10">
    <property type="entry name" value="Tetracycline Repressor, domain 2"/>
    <property type="match status" value="1"/>
</dbReference>
<dbReference type="InterPro" id="IPR050109">
    <property type="entry name" value="HTH-type_TetR-like_transc_reg"/>
</dbReference>
<sequence>MEDRLTRQDWLTAALSTLARDGVAALRVEPLAKRLGVTKGSFYWHFADRPALLASVLAEWERRATDAVIDEVEAAGGDAAARLMNLFRIAATADGRLERAVRAWAATDAAAVAVQGRVDARRHAYLTAQFSGAGFADEEVVSRARIAYRWVMGGFVMDWDRPAEERRADAERLCAALLRRP</sequence>
<keyword evidence="5" id="KW-1185">Reference proteome</keyword>
<dbReference type="GO" id="GO:0003700">
    <property type="term" value="F:DNA-binding transcription factor activity"/>
    <property type="evidence" value="ECO:0007669"/>
    <property type="project" value="TreeGrafter"/>
</dbReference>
<protein>
    <recommendedName>
        <fullName evidence="3">HTH tetR-type domain-containing protein</fullName>
    </recommendedName>
</protein>
<organism evidence="4 5">
    <name type="scientific">Aliidongia dinghuensis</name>
    <dbReference type="NCBI Taxonomy" id="1867774"/>
    <lineage>
        <taxon>Bacteria</taxon>
        <taxon>Pseudomonadati</taxon>
        <taxon>Pseudomonadota</taxon>
        <taxon>Alphaproteobacteria</taxon>
        <taxon>Rhodospirillales</taxon>
        <taxon>Dongiaceae</taxon>
        <taxon>Aliidongia</taxon>
    </lineage>
</organism>
<dbReference type="Pfam" id="PF00440">
    <property type="entry name" value="TetR_N"/>
    <property type="match status" value="1"/>
</dbReference>
<evidence type="ECO:0000256" key="1">
    <source>
        <dbReference type="ARBA" id="ARBA00023125"/>
    </source>
</evidence>
<reference evidence="4" key="2">
    <citation type="submission" date="2020-09" db="EMBL/GenBank/DDBJ databases">
        <authorList>
            <person name="Sun Q."/>
            <person name="Zhou Y."/>
        </authorList>
    </citation>
    <scope>NUCLEOTIDE SEQUENCE</scope>
    <source>
        <strain evidence="4">CGMCC 1.15725</strain>
    </source>
</reference>
<gene>
    <name evidence="4" type="ORF">GCM10011611_05120</name>
</gene>
<comment type="caution">
    <text evidence="4">The sequence shown here is derived from an EMBL/GenBank/DDBJ whole genome shotgun (WGS) entry which is preliminary data.</text>
</comment>
<evidence type="ECO:0000259" key="3">
    <source>
        <dbReference type="PROSITE" id="PS50977"/>
    </source>
</evidence>
<dbReference type="PANTHER" id="PTHR30055">
    <property type="entry name" value="HTH-TYPE TRANSCRIPTIONAL REGULATOR RUTR"/>
    <property type="match status" value="1"/>
</dbReference>
<dbReference type="RefSeq" id="WP_189042117.1">
    <property type="nucleotide sequence ID" value="NZ_BMJQ01000001.1"/>
</dbReference>
<dbReference type="SUPFAM" id="SSF46689">
    <property type="entry name" value="Homeodomain-like"/>
    <property type="match status" value="1"/>
</dbReference>
<proteinExistence type="predicted"/>
<keyword evidence="1 2" id="KW-0238">DNA-binding</keyword>
<feature type="domain" description="HTH tetR-type" evidence="3">
    <location>
        <begin position="4"/>
        <end position="64"/>
    </location>
</feature>
<evidence type="ECO:0000256" key="2">
    <source>
        <dbReference type="PROSITE-ProRule" id="PRU00335"/>
    </source>
</evidence>
<dbReference type="AlphaFoldDB" id="A0A8J3E1J4"/>
<reference evidence="4" key="1">
    <citation type="journal article" date="2014" name="Int. J. Syst. Evol. Microbiol.">
        <title>Complete genome sequence of Corynebacterium casei LMG S-19264T (=DSM 44701T), isolated from a smear-ripened cheese.</title>
        <authorList>
            <consortium name="US DOE Joint Genome Institute (JGI-PGF)"/>
            <person name="Walter F."/>
            <person name="Albersmeier A."/>
            <person name="Kalinowski J."/>
            <person name="Ruckert C."/>
        </authorList>
    </citation>
    <scope>NUCLEOTIDE SEQUENCE</scope>
    <source>
        <strain evidence="4">CGMCC 1.15725</strain>
    </source>
</reference>
<dbReference type="PRINTS" id="PR00455">
    <property type="entry name" value="HTHTETR"/>
</dbReference>
<accession>A0A8J3E1J4</accession>
<dbReference type="EMBL" id="BMJQ01000001">
    <property type="protein sequence ID" value="GGF02629.1"/>
    <property type="molecule type" value="Genomic_DNA"/>
</dbReference>
<evidence type="ECO:0000313" key="5">
    <source>
        <dbReference type="Proteomes" id="UP000646365"/>
    </source>
</evidence>